<organism evidence="7 8">
    <name type="scientific">Paenibacillus chartarius</name>
    <dbReference type="NCBI Taxonomy" id="747481"/>
    <lineage>
        <taxon>Bacteria</taxon>
        <taxon>Bacillati</taxon>
        <taxon>Bacillota</taxon>
        <taxon>Bacilli</taxon>
        <taxon>Bacillales</taxon>
        <taxon>Paenibacillaceae</taxon>
        <taxon>Paenibacillus</taxon>
    </lineage>
</organism>
<dbReference type="RefSeq" id="WP_377473052.1">
    <property type="nucleotide sequence ID" value="NZ_JBHLWN010000100.1"/>
</dbReference>
<gene>
    <name evidence="7" type="ORF">ACFFK0_24695</name>
</gene>
<evidence type="ECO:0000256" key="2">
    <source>
        <dbReference type="ARBA" id="ARBA00006962"/>
    </source>
</evidence>
<dbReference type="PANTHER" id="PTHR43025:SF3">
    <property type="entry name" value="MONOGALACTOSYLDIACYLGLYCEROL SYNTHASE 1, CHLOROPLASTIC"/>
    <property type="match status" value="1"/>
</dbReference>
<comment type="subcellular location">
    <subcellularLocation>
        <location evidence="1">Membrane</location>
    </subcellularLocation>
</comment>
<proteinExistence type="inferred from homology"/>
<dbReference type="Gene3D" id="3.40.50.2000">
    <property type="entry name" value="Glycogen Phosphorylase B"/>
    <property type="match status" value="2"/>
</dbReference>
<evidence type="ECO:0000313" key="7">
    <source>
        <dbReference type="EMBL" id="MFC0215599.1"/>
    </source>
</evidence>
<dbReference type="InterPro" id="IPR007235">
    <property type="entry name" value="Glyco_trans_28_C"/>
</dbReference>
<dbReference type="EMBL" id="JBHLWN010000100">
    <property type="protein sequence ID" value="MFC0215599.1"/>
    <property type="molecule type" value="Genomic_DNA"/>
</dbReference>
<dbReference type="Pfam" id="PF06925">
    <property type="entry name" value="MGDG_synth"/>
    <property type="match status" value="1"/>
</dbReference>
<dbReference type="Proteomes" id="UP001589776">
    <property type="component" value="Unassembled WGS sequence"/>
</dbReference>
<feature type="domain" description="Diacylglycerol glucosyltransferase N-terminal" evidence="6">
    <location>
        <begin position="17"/>
        <end position="181"/>
    </location>
</feature>
<dbReference type="SUPFAM" id="SSF53756">
    <property type="entry name" value="UDP-Glycosyltransferase/glycogen phosphorylase"/>
    <property type="match status" value="1"/>
</dbReference>
<dbReference type="InterPro" id="IPR050519">
    <property type="entry name" value="Glycosyltransf_28_UgtP"/>
</dbReference>
<comment type="similarity">
    <text evidence="2">Belongs to the glycosyltransferase 28 family.</text>
</comment>
<dbReference type="InterPro" id="IPR009695">
    <property type="entry name" value="Diacylglyc_glucosyltr_N"/>
</dbReference>
<protein>
    <submittedName>
        <fullName evidence="7">Glycosyltransferase</fullName>
    </submittedName>
</protein>
<reference evidence="7 8" key="1">
    <citation type="submission" date="2024-09" db="EMBL/GenBank/DDBJ databases">
        <authorList>
            <person name="Sun Q."/>
            <person name="Mori K."/>
        </authorList>
    </citation>
    <scope>NUCLEOTIDE SEQUENCE [LARGE SCALE GENOMIC DNA]</scope>
    <source>
        <strain evidence="7 8">CCM 7759</strain>
    </source>
</reference>
<accession>A0ABV6DSJ4</accession>
<sequence length="370" mass="42421">MRKKRILLLSEGFGAGHTRAAHALAMLLKQNSSEIQTRVMELGAFQHPMVSSWIFTAYKKTVTSQPKLWGMLYRSQRQKSLNRFAKLALHRLFYSQTQEIIERFRPDLIVCTHPFPAVIVSRLKRAGLEMPLFTVITDYDGHGAWIDGQVDKYFVSTNEVKEQLIQKGVPLQRIEVTGIPVHPGFLRQYSKDEIREQYGLRAMPTVLMMGGGWGMLKNDDLLGRLAEWREHVQLIIVCGSNEKARQRLLEGPAFRHPNVHVLGFTQEIDKLMDVSDLLITKPGGITCTEGMAKGLPMLFYNPIPGQEEENCQYFTEQGIGQEITSLDTIDQWMEVLLTNYPELARRRRSIQHRFMSNPVDCSQAIMQYLQ</sequence>
<keyword evidence="3" id="KW-0328">Glycosyltransferase</keyword>
<feature type="domain" description="Glycosyl transferase family 28 C-terminal" evidence="5">
    <location>
        <begin position="207"/>
        <end position="321"/>
    </location>
</feature>
<evidence type="ECO:0000256" key="3">
    <source>
        <dbReference type="ARBA" id="ARBA00022676"/>
    </source>
</evidence>
<evidence type="ECO:0000259" key="6">
    <source>
        <dbReference type="Pfam" id="PF06925"/>
    </source>
</evidence>
<evidence type="ECO:0000256" key="4">
    <source>
        <dbReference type="ARBA" id="ARBA00022679"/>
    </source>
</evidence>
<dbReference type="Pfam" id="PF04101">
    <property type="entry name" value="Glyco_tran_28_C"/>
    <property type="match status" value="1"/>
</dbReference>
<dbReference type="PANTHER" id="PTHR43025">
    <property type="entry name" value="MONOGALACTOSYLDIACYLGLYCEROL SYNTHASE"/>
    <property type="match status" value="1"/>
</dbReference>
<comment type="caution">
    <text evidence="7">The sequence shown here is derived from an EMBL/GenBank/DDBJ whole genome shotgun (WGS) entry which is preliminary data.</text>
</comment>
<evidence type="ECO:0000313" key="8">
    <source>
        <dbReference type="Proteomes" id="UP001589776"/>
    </source>
</evidence>
<evidence type="ECO:0000259" key="5">
    <source>
        <dbReference type="Pfam" id="PF04101"/>
    </source>
</evidence>
<keyword evidence="8" id="KW-1185">Reference proteome</keyword>
<name>A0ABV6DSJ4_9BACL</name>
<evidence type="ECO:0000256" key="1">
    <source>
        <dbReference type="ARBA" id="ARBA00004370"/>
    </source>
</evidence>
<keyword evidence="4" id="KW-0808">Transferase</keyword>